<evidence type="ECO:0000313" key="4">
    <source>
        <dbReference type="Proteomes" id="UP000076722"/>
    </source>
</evidence>
<feature type="region of interest" description="Disordered" evidence="2">
    <location>
        <begin position="1"/>
        <end position="24"/>
    </location>
</feature>
<evidence type="ECO:0000256" key="1">
    <source>
        <dbReference type="SAM" id="Coils"/>
    </source>
</evidence>
<gene>
    <name evidence="3" type="ORF">SISNIDRAFT_445714</name>
</gene>
<feature type="compositionally biased region" description="Low complexity" evidence="2">
    <location>
        <begin position="428"/>
        <end position="445"/>
    </location>
</feature>
<evidence type="ECO:0000313" key="3">
    <source>
        <dbReference type="EMBL" id="KZS88563.1"/>
    </source>
</evidence>
<proteinExistence type="predicted"/>
<dbReference type="Proteomes" id="UP000076722">
    <property type="component" value="Unassembled WGS sequence"/>
</dbReference>
<accession>A0A164PBP1</accession>
<dbReference type="OrthoDB" id="5424209at2759"/>
<feature type="compositionally biased region" description="Basic and acidic residues" evidence="2">
    <location>
        <begin position="1"/>
        <end position="11"/>
    </location>
</feature>
<reference evidence="3 4" key="1">
    <citation type="journal article" date="2016" name="Mol. Biol. Evol.">
        <title>Comparative Genomics of Early-Diverging Mushroom-Forming Fungi Provides Insights into the Origins of Lignocellulose Decay Capabilities.</title>
        <authorList>
            <person name="Nagy L.G."/>
            <person name="Riley R."/>
            <person name="Tritt A."/>
            <person name="Adam C."/>
            <person name="Daum C."/>
            <person name="Floudas D."/>
            <person name="Sun H."/>
            <person name="Yadav J.S."/>
            <person name="Pangilinan J."/>
            <person name="Larsson K.H."/>
            <person name="Matsuura K."/>
            <person name="Barry K."/>
            <person name="Labutti K."/>
            <person name="Kuo R."/>
            <person name="Ohm R.A."/>
            <person name="Bhattacharya S.S."/>
            <person name="Shirouzu T."/>
            <person name="Yoshinaga Y."/>
            <person name="Martin F.M."/>
            <person name="Grigoriev I.V."/>
            <person name="Hibbett D.S."/>
        </authorList>
    </citation>
    <scope>NUCLEOTIDE SEQUENCE [LARGE SCALE GENOMIC DNA]</scope>
    <source>
        <strain evidence="3 4">HHB9708</strain>
    </source>
</reference>
<dbReference type="EMBL" id="KV419435">
    <property type="protein sequence ID" value="KZS88563.1"/>
    <property type="molecule type" value="Genomic_DNA"/>
</dbReference>
<feature type="coiled-coil region" evidence="1">
    <location>
        <begin position="299"/>
        <end position="333"/>
    </location>
</feature>
<keyword evidence="4" id="KW-1185">Reference proteome</keyword>
<feature type="region of interest" description="Disordered" evidence="2">
    <location>
        <begin position="428"/>
        <end position="450"/>
    </location>
</feature>
<organism evidence="3 4">
    <name type="scientific">Sistotremastrum niveocremeum HHB9708</name>
    <dbReference type="NCBI Taxonomy" id="1314777"/>
    <lineage>
        <taxon>Eukaryota</taxon>
        <taxon>Fungi</taxon>
        <taxon>Dikarya</taxon>
        <taxon>Basidiomycota</taxon>
        <taxon>Agaricomycotina</taxon>
        <taxon>Agaricomycetes</taxon>
        <taxon>Sistotremastrales</taxon>
        <taxon>Sistotremastraceae</taxon>
        <taxon>Sertulicium</taxon>
        <taxon>Sertulicium niveocremeum</taxon>
    </lineage>
</organism>
<evidence type="ECO:0000256" key="2">
    <source>
        <dbReference type="SAM" id="MobiDB-lite"/>
    </source>
</evidence>
<sequence>MEHFKPLDLRTESPNPSPHTPTSYESKFYYAGISPTPPPLIYRSSSLSRPFNPPTGPEAYRKLKELRPVSDHPIVQIWGEWTSVDGVRFLGDEDVVEEKQGAGGRKLSPVVIWIGLTPSSTSASTAHEISQSILAILASYEIPDVEVEFRESTYTPYTGPALLECVEEFDPTAGAREALTPSLGLSIAPATANGSDVRGALGVYFTTGEGKGEKLYGLTSRHVVFPSSSSSDANEDYTHTAGDPKENIQLLGTKGYENLLDSIRSRVRLHGSTVDILSSKLKSYEEKLLVAASPDEGDKDQLAKKLARTRAELEETNRAIEALEKFYGDVERDWSKPEDRIIGHVVRAPAVQVDAEGYIKDLAFVELDQDKFRECRGSFIDLGTEIEPTKLTYILSPDLHGDVNLDPTGNRSFQYPIDRLLPMRGIRPSLPSSLPSTNTSLSNSSDAKESPYKIPPQALAVLKNGPATGLTIGLLSPLSSFIRNPKTGLISTQWAIVNYNNPWAKNDGPGVFAARGDSGCVVVDKGGKMVGMIQGGSGKNGDEEGGGGGGDVVYVTPMVKIWEWVLEAYPDARIYEGASENLPVGA</sequence>
<protein>
    <submittedName>
        <fullName evidence="3">Uncharacterized protein</fullName>
    </submittedName>
</protein>
<keyword evidence="1" id="KW-0175">Coiled coil</keyword>
<name>A0A164PBP1_9AGAM</name>
<dbReference type="AlphaFoldDB" id="A0A164PBP1"/>